<proteinExistence type="predicted"/>
<comment type="caution">
    <text evidence="1">The sequence shown here is derived from an EMBL/GenBank/DDBJ whole genome shotgun (WGS) entry which is preliminary data.</text>
</comment>
<keyword evidence="2" id="KW-1185">Reference proteome</keyword>
<reference evidence="1" key="1">
    <citation type="submission" date="2023-10" db="EMBL/GenBank/DDBJ databases">
        <title>Genome assemblies of two species of porcelain crab, Petrolisthes cinctipes and Petrolisthes manimaculis (Anomura: Porcellanidae).</title>
        <authorList>
            <person name="Angst P."/>
        </authorList>
    </citation>
    <scope>NUCLEOTIDE SEQUENCE</scope>
    <source>
        <strain evidence="1">PB745_01</strain>
        <tissue evidence="1">Gill</tissue>
    </source>
</reference>
<dbReference type="AlphaFoldDB" id="A0AAE1FXL4"/>
<dbReference type="Proteomes" id="UP001286313">
    <property type="component" value="Unassembled WGS sequence"/>
</dbReference>
<name>A0AAE1FXL4_PETCI</name>
<dbReference type="EMBL" id="JAWQEG010001085">
    <property type="protein sequence ID" value="KAK3882537.1"/>
    <property type="molecule type" value="Genomic_DNA"/>
</dbReference>
<sequence length="124" mass="14355">MWVEPGDISTVHRVGRPGDRNRAVIVRFCHRKKRNEVLDKKKELKNKGRNIFVNDDLTPLRATLLKTMKEQESVSNAKTRDGRILAWLRDGNRRVEVSTPADLHRVGVAVPDWKRLKLDHIVSQ</sequence>
<evidence type="ECO:0000313" key="1">
    <source>
        <dbReference type="EMBL" id="KAK3882537.1"/>
    </source>
</evidence>
<accession>A0AAE1FXL4</accession>
<protein>
    <submittedName>
        <fullName evidence="1">Uncharacterized protein</fullName>
    </submittedName>
</protein>
<organism evidence="1 2">
    <name type="scientific">Petrolisthes cinctipes</name>
    <name type="common">Flat porcelain crab</name>
    <dbReference type="NCBI Taxonomy" id="88211"/>
    <lineage>
        <taxon>Eukaryota</taxon>
        <taxon>Metazoa</taxon>
        <taxon>Ecdysozoa</taxon>
        <taxon>Arthropoda</taxon>
        <taxon>Crustacea</taxon>
        <taxon>Multicrustacea</taxon>
        <taxon>Malacostraca</taxon>
        <taxon>Eumalacostraca</taxon>
        <taxon>Eucarida</taxon>
        <taxon>Decapoda</taxon>
        <taxon>Pleocyemata</taxon>
        <taxon>Anomura</taxon>
        <taxon>Galatheoidea</taxon>
        <taxon>Porcellanidae</taxon>
        <taxon>Petrolisthes</taxon>
    </lineage>
</organism>
<gene>
    <name evidence="1" type="ORF">Pcinc_013104</name>
</gene>
<evidence type="ECO:0000313" key="2">
    <source>
        <dbReference type="Proteomes" id="UP001286313"/>
    </source>
</evidence>